<dbReference type="InterPro" id="IPR051560">
    <property type="entry name" value="MAM_domain-containing"/>
</dbReference>
<dbReference type="PANTHER" id="PTHR23282:SF101">
    <property type="entry name" value="MAM DOMAIN-CONTAINING PROTEIN"/>
    <property type="match status" value="1"/>
</dbReference>
<keyword evidence="3" id="KW-1185">Reference proteome</keyword>
<dbReference type="SUPFAM" id="SSF49899">
    <property type="entry name" value="Concanavalin A-like lectins/glucanases"/>
    <property type="match status" value="2"/>
</dbReference>
<dbReference type="PANTHER" id="PTHR23282">
    <property type="entry name" value="APICAL ENDOSOMAL GLYCOPROTEIN PRECURSOR"/>
    <property type="match status" value="1"/>
</dbReference>
<feature type="domain" description="MAM" evidence="1">
    <location>
        <begin position="1"/>
        <end position="162"/>
    </location>
</feature>
<dbReference type="eggNOG" id="KOG1095">
    <property type="taxonomic scope" value="Eukaryota"/>
</dbReference>
<feature type="non-terminal residue" evidence="2">
    <location>
        <position position="1"/>
    </location>
</feature>
<dbReference type="AlphaFoldDB" id="A7SA60"/>
<dbReference type="Pfam" id="PF00629">
    <property type="entry name" value="MAM"/>
    <property type="match status" value="1"/>
</dbReference>
<accession>A7SA60</accession>
<dbReference type="EMBL" id="DS469607">
    <property type="protein sequence ID" value="EDO39436.1"/>
    <property type="molecule type" value="Genomic_DNA"/>
</dbReference>
<feature type="non-terminal residue" evidence="2">
    <location>
        <position position="201"/>
    </location>
</feature>
<dbReference type="GO" id="GO:0016020">
    <property type="term" value="C:membrane"/>
    <property type="evidence" value="ECO:0007669"/>
    <property type="project" value="InterPro"/>
</dbReference>
<feature type="domain" description="MAM" evidence="1">
    <location>
        <begin position="162"/>
        <end position="201"/>
    </location>
</feature>
<dbReference type="InParanoid" id="A7SA60"/>
<dbReference type="CDD" id="cd06263">
    <property type="entry name" value="MAM"/>
    <property type="match status" value="1"/>
</dbReference>
<organism evidence="2 3">
    <name type="scientific">Nematostella vectensis</name>
    <name type="common">Starlet sea anemone</name>
    <dbReference type="NCBI Taxonomy" id="45351"/>
    <lineage>
        <taxon>Eukaryota</taxon>
        <taxon>Metazoa</taxon>
        <taxon>Cnidaria</taxon>
        <taxon>Anthozoa</taxon>
        <taxon>Hexacorallia</taxon>
        <taxon>Actiniaria</taxon>
        <taxon>Edwardsiidae</taxon>
        <taxon>Nematostella</taxon>
    </lineage>
</organism>
<dbReference type="OMA" id="NIWRDAY"/>
<dbReference type="Gene3D" id="2.60.120.200">
    <property type="match status" value="2"/>
</dbReference>
<reference evidence="2 3" key="1">
    <citation type="journal article" date="2007" name="Science">
        <title>Sea anemone genome reveals ancestral eumetazoan gene repertoire and genomic organization.</title>
        <authorList>
            <person name="Putnam N.H."/>
            <person name="Srivastava M."/>
            <person name="Hellsten U."/>
            <person name="Dirks B."/>
            <person name="Chapman J."/>
            <person name="Salamov A."/>
            <person name="Terry A."/>
            <person name="Shapiro H."/>
            <person name="Lindquist E."/>
            <person name="Kapitonov V.V."/>
            <person name="Jurka J."/>
            <person name="Genikhovich G."/>
            <person name="Grigoriev I.V."/>
            <person name="Lucas S.M."/>
            <person name="Steele R.E."/>
            <person name="Finnerty J.R."/>
            <person name="Technau U."/>
            <person name="Martindale M.Q."/>
            <person name="Rokhsar D.S."/>
        </authorList>
    </citation>
    <scope>NUCLEOTIDE SEQUENCE [LARGE SCALE GENOMIC DNA]</scope>
    <source>
        <strain evidence="3">CH2 X CH6</strain>
    </source>
</reference>
<name>A7SA60_NEMVE</name>
<dbReference type="HOGENOM" id="CLU_098682_0_1_1"/>
<dbReference type="Proteomes" id="UP000001593">
    <property type="component" value="Unassembled WGS sequence"/>
</dbReference>
<evidence type="ECO:0000313" key="2">
    <source>
        <dbReference type="EMBL" id="EDO39436.1"/>
    </source>
</evidence>
<protein>
    <recommendedName>
        <fullName evidence="1">MAM domain-containing protein</fullName>
    </recommendedName>
</protein>
<proteinExistence type="predicted"/>
<dbReference type="InterPro" id="IPR013320">
    <property type="entry name" value="ConA-like_dom_sf"/>
</dbReference>
<sequence>NCAFGSGLCNWTNSNQDDFDWILHEGATKSNFTGPNASTRSNHDCHFIAGPYAYVEASEPRMPGDKAILVGPVLRGQVCMRFKYHMYGDHVGSLTVYKHGSGVQRHQMWRRTGNRGNIWRDAYVNFRCDGPLFQVEIEAIVNGWRSDIAIDEITFDHSICPVNCNFDDGHMCKWRNVGGDQFDWKLWKGSTPSRYTGPTSD</sequence>
<evidence type="ECO:0000313" key="3">
    <source>
        <dbReference type="Proteomes" id="UP000001593"/>
    </source>
</evidence>
<dbReference type="STRING" id="45351.A7SA60"/>
<dbReference type="PROSITE" id="PS50060">
    <property type="entry name" value="MAM_2"/>
    <property type="match status" value="2"/>
</dbReference>
<dbReference type="InterPro" id="IPR000998">
    <property type="entry name" value="MAM_dom"/>
</dbReference>
<dbReference type="SMART" id="SM00137">
    <property type="entry name" value="MAM"/>
    <property type="match status" value="1"/>
</dbReference>
<evidence type="ECO:0000259" key="1">
    <source>
        <dbReference type="PROSITE" id="PS50060"/>
    </source>
</evidence>
<gene>
    <name evidence="2" type="ORF">NEMVEDRAFT_v1g53190</name>
</gene>